<accession>A0A1I8BCT1</accession>
<keyword evidence="1" id="KW-1185">Reference proteome</keyword>
<protein>
    <submittedName>
        <fullName evidence="2">Transposase</fullName>
    </submittedName>
</protein>
<proteinExistence type="predicted"/>
<organism evidence="1 2">
    <name type="scientific">Meloidogyne hapla</name>
    <name type="common">Root-knot nematode worm</name>
    <dbReference type="NCBI Taxonomy" id="6305"/>
    <lineage>
        <taxon>Eukaryota</taxon>
        <taxon>Metazoa</taxon>
        <taxon>Ecdysozoa</taxon>
        <taxon>Nematoda</taxon>
        <taxon>Chromadorea</taxon>
        <taxon>Rhabditida</taxon>
        <taxon>Tylenchina</taxon>
        <taxon>Tylenchomorpha</taxon>
        <taxon>Tylenchoidea</taxon>
        <taxon>Meloidogynidae</taxon>
        <taxon>Meloidogyninae</taxon>
        <taxon>Meloidogyne</taxon>
    </lineage>
</organism>
<dbReference type="WBParaSite" id="MhA1_Contig1884.frz3.gene1">
    <property type="protein sequence ID" value="MhA1_Contig1884.frz3.gene1"/>
    <property type="gene ID" value="MhA1_Contig1884.frz3.gene1"/>
</dbReference>
<sequence length="23" mass="2595">FKQVSAILRIASKQLLNKCTVHP</sequence>
<dbReference type="AlphaFoldDB" id="A0A1I8BCT1"/>
<dbReference type="Proteomes" id="UP000095281">
    <property type="component" value="Unplaced"/>
</dbReference>
<name>A0A1I8BCT1_MELHA</name>
<evidence type="ECO:0000313" key="1">
    <source>
        <dbReference type="Proteomes" id="UP000095281"/>
    </source>
</evidence>
<evidence type="ECO:0000313" key="2">
    <source>
        <dbReference type="WBParaSite" id="MhA1_Contig1884.frz3.gene1"/>
    </source>
</evidence>
<reference evidence="2" key="1">
    <citation type="submission" date="2016-11" db="UniProtKB">
        <authorList>
            <consortium name="WormBaseParasite"/>
        </authorList>
    </citation>
    <scope>IDENTIFICATION</scope>
</reference>